<comment type="caution">
    <text evidence="1">The sequence shown here is derived from an EMBL/GenBank/DDBJ whole genome shotgun (WGS) entry which is preliminary data.</text>
</comment>
<sequence>MPTHLFTHQPEMEKQLYGVSWLKPYAEEAVESKWPAGFYFEAQLSASQSQSSDQHMLDLNLKL</sequence>
<evidence type="ECO:0000313" key="2">
    <source>
        <dbReference type="Proteomes" id="UP001172457"/>
    </source>
</evidence>
<name>A0AA38TVL8_9ASTR</name>
<keyword evidence="2" id="KW-1185">Reference proteome</keyword>
<protein>
    <submittedName>
        <fullName evidence="1">Uncharacterized protein</fullName>
    </submittedName>
</protein>
<dbReference type="Proteomes" id="UP001172457">
    <property type="component" value="Chromosome 2"/>
</dbReference>
<evidence type="ECO:0000313" key="1">
    <source>
        <dbReference type="EMBL" id="KAJ9561211.1"/>
    </source>
</evidence>
<accession>A0AA38TVL8</accession>
<dbReference type="EMBL" id="JARYMX010000002">
    <property type="protein sequence ID" value="KAJ9561211.1"/>
    <property type="molecule type" value="Genomic_DNA"/>
</dbReference>
<proteinExistence type="predicted"/>
<reference evidence="1" key="1">
    <citation type="submission" date="2023-03" db="EMBL/GenBank/DDBJ databases">
        <title>Chromosome-scale reference genome and RAD-based genetic map of yellow starthistle (Centaurea solstitialis) reveal putative structural variation and QTLs associated with invader traits.</title>
        <authorList>
            <person name="Reatini B."/>
            <person name="Cang F.A."/>
            <person name="Jiang Q."/>
            <person name="Mckibben M.T.W."/>
            <person name="Barker M.S."/>
            <person name="Rieseberg L.H."/>
            <person name="Dlugosch K.M."/>
        </authorList>
    </citation>
    <scope>NUCLEOTIDE SEQUENCE</scope>
    <source>
        <strain evidence="1">CAN-66</strain>
        <tissue evidence="1">Leaf</tissue>
    </source>
</reference>
<organism evidence="1 2">
    <name type="scientific">Centaurea solstitialis</name>
    <name type="common">yellow star-thistle</name>
    <dbReference type="NCBI Taxonomy" id="347529"/>
    <lineage>
        <taxon>Eukaryota</taxon>
        <taxon>Viridiplantae</taxon>
        <taxon>Streptophyta</taxon>
        <taxon>Embryophyta</taxon>
        <taxon>Tracheophyta</taxon>
        <taxon>Spermatophyta</taxon>
        <taxon>Magnoliopsida</taxon>
        <taxon>eudicotyledons</taxon>
        <taxon>Gunneridae</taxon>
        <taxon>Pentapetalae</taxon>
        <taxon>asterids</taxon>
        <taxon>campanulids</taxon>
        <taxon>Asterales</taxon>
        <taxon>Asteraceae</taxon>
        <taxon>Carduoideae</taxon>
        <taxon>Cardueae</taxon>
        <taxon>Centaureinae</taxon>
        <taxon>Centaurea</taxon>
    </lineage>
</organism>
<dbReference type="AlphaFoldDB" id="A0AA38TVL8"/>
<gene>
    <name evidence="1" type="ORF">OSB04_006371</name>
</gene>